<reference evidence="1 2" key="1">
    <citation type="submission" date="2009-01" db="EMBL/GenBank/DDBJ databases">
        <authorList>
            <person name="Fulton L."/>
            <person name="Clifton S."/>
            <person name="Fulton B."/>
            <person name="Xu J."/>
            <person name="Minx P."/>
            <person name="Pepin K.H."/>
            <person name="Johnson M."/>
            <person name="Bhonagiri V."/>
            <person name="Nash W.E."/>
            <person name="Mardis E.R."/>
            <person name="Wilson R.K."/>
        </authorList>
    </citation>
    <scope>NUCLEOTIDE SEQUENCE [LARGE SCALE GENOMIC DNA]</scope>
    <source>
        <strain evidence="1 2">DSM 5476</strain>
    </source>
</reference>
<evidence type="ECO:0000313" key="1">
    <source>
        <dbReference type="EMBL" id="EEG30987.1"/>
    </source>
</evidence>
<reference evidence="1 2" key="2">
    <citation type="submission" date="2009-02" db="EMBL/GenBank/DDBJ databases">
        <title>Draft genome sequence of Clostridium methylpentosum (DSM 5476).</title>
        <authorList>
            <person name="Sudarsanam P."/>
            <person name="Ley R."/>
            <person name="Guruge J."/>
            <person name="Turnbaugh P.J."/>
            <person name="Mahowald M."/>
            <person name="Liep D."/>
            <person name="Gordon J."/>
        </authorList>
    </citation>
    <scope>NUCLEOTIDE SEQUENCE [LARGE SCALE GENOMIC DNA]</scope>
    <source>
        <strain evidence="1 2">DSM 5476</strain>
    </source>
</reference>
<name>C0EBS6_9FIRM</name>
<dbReference type="EMBL" id="ACEC01000045">
    <property type="protein sequence ID" value="EEG30987.1"/>
    <property type="molecule type" value="Genomic_DNA"/>
</dbReference>
<protein>
    <submittedName>
        <fullName evidence="1">Uncharacterized protein</fullName>
    </submittedName>
</protein>
<keyword evidence="2" id="KW-1185">Reference proteome</keyword>
<evidence type="ECO:0000313" key="2">
    <source>
        <dbReference type="Proteomes" id="UP000003340"/>
    </source>
</evidence>
<dbReference type="HOGENOM" id="CLU_1213099_0_0_9"/>
<dbReference type="Proteomes" id="UP000003340">
    <property type="component" value="Unassembled WGS sequence"/>
</dbReference>
<organism evidence="1 2">
    <name type="scientific">[Clostridium] methylpentosum DSM 5476</name>
    <dbReference type="NCBI Taxonomy" id="537013"/>
    <lineage>
        <taxon>Bacteria</taxon>
        <taxon>Bacillati</taxon>
        <taxon>Bacillota</taxon>
        <taxon>Clostridia</taxon>
        <taxon>Eubacteriales</taxon>
        <taxon>Oscillospiraceae</taxon>
        <taxon>Oscillospiraceae incertae sedis</taxon>
    </lineage>
</organism>
<comment type="caution">
    <text evidence="1">The sequence shown here is derived from an EMBL/GenBank/DDBJ whole genome shotgun (WGS) entry which is preliminary data.</text>
</comment>
<dbReference type="AlphaFoldDB" id="C0EBS6"/>
<proteinExistence type="predicted"/>
<dbReference type="STRING" id="537013.CLOSTMETH_01294"/>
<accession>C0EBS6</accession>
<sequence length="228" mass="26007">MCNQRECIKMADRRHAVTQLDFFIQQVTLFADEIRNAVGQKLDVLGFKTTGRDLGEQMAFGFLLEFLQKVVVILCDRFACHRIQRLGKILLGETVCIRQALGQGRFHFIGKLPVRRMNLFASSLAYIKEIVKSEFGIPVDANGYALCTGNQISAYGGPLLSCCQNRNILVLCVHKKYVVKTVLMELRCKCQIIPPVVFISDNIGSHDFIYRPQAFIISQRYLTSFLYW</sequence>
<gene>
    <name evidence="1" type="ORF">CLOSTMETH_01294</name>
</gene>